<dbReference type="InterPro" id="IPR006091">
    <property type="entry name" value="Acyl-CoA_Oxase/DH_mid-dom"/>
</dbReference>
<dbReference type="InterPro" id="IPR036250">
    <property type="entry name" value="AcylCo_DH-like_C"/>
</dbReference>
<sequence>MPERMLRALDMTLTPDEQALIAAAQDFATEVLRDAVSAWEATGAVDHAVYRQAADLGLTAIELPVSLGGKGYSFVCKSRVCEALAAVDLGFALSIVNSHNAALRLAGKASATAVARFVPQLLSGETMGCTALTEPGAGSDLSAMTTRARKVEGGWRIDGAKSWITNAQFASTVIVFAQTGAARDAAGIGAFVIDANGAGVTRTDSANIRSLPSIGVGGFTFDDCFVPDDQLVLQPGTAFKDTMAALNGARIYVAAMCCGMVRAGLHRAAGFGATREVFGKTLAETQAWRLPLARASAELSAATSLVRQAEQVFAAGEDAQRIAAEAKIFATEMAARQIPILTHAMGAGGLRAQEPFARHHIAARVAQLIDGSTEMLLDRVSRFVARDGQTA</sequence>
<evidence type="ECO:0000256" key="2">
    <source>
        <dbReference type="ARBA" id="ARBA00009347"/>
    </source>
</evidence>
<dbReference type="InterPro" id="IPR009100">
    <property type="entry name" value="AcylCoA_DH/oxidase_NM_dom_sf"/>
</dbReference>
<dbReference type="InterPro" id="IPR009075">
    <property type="entry name" value="AcylCo_DH/oxidase_C"/>
</dbReference>
<gene>
    <name evidence="9" type="ORF">E1B25_04915</name>
</gene>
<dbReference type="InterPro" id="IPR037069">
    <property type="entry name" value="AcylCoA_DH/ox_N_sf"/>
</dbReference>
<dbReference type="SUPFAM" id="SSF47203">
    <property type="entry name" value="Acyl-CoA dehydrogenase C-terminal domain-like"/>
    <property type="match status" value="1"/>
</dbReference>
<comment type="cofactor">
    <cofactor evidence="1 5">
        <name>FAD</name>
        <dbReference type="ChEBI" id="CHEBI:57692"/>
    </cofactor>
</comment>
<evidence type="ECO:0000256" key="5">
    <source>
        <dbReference type="RuleBase" id="RU362125"/>
    </source>
</evidence>
<reference evidence="9 10" key="1">
    <citation type="submission" date="2019-03" db="EMBL/GenBank/DDBJ databases">
        <authorList>
            <person name="Zhang S."/>
        </authorList>
    </citation>
    <scope>NUCLEOTIDE SEQUENCE [LARGE SCALE GENOMIC DNA]</scope>
    <source>
        <strain evidence="9 10">S4J41</strain>
    </source>
</reference>
<comment type="caution">
    <text evidence="9">The sequence shown here is derived from an EMBL/GenBank/DDBJ whole genome shotgun (WGS) entry which is preliminary data.</text>
</comment>
<dbReference type="RefSeq" id="WP_132827553.1">
    <property type="nucleotide sequence ID" value="NZ_SMFP01000002.1"/>
</dbReference>
<evidence type="ECO:0000313" key="10">
    <source>
        <dbReference type="Proteomes" id="UP000294662"/>
    </source>
</evidence>
<dbReference type="PROSITE" id="PS00072">
    <property type="entry name" value="ACYL_COA_DH_1"/>
    <property type="match status" value="1"/>
</dbReference>
<evidence type="ECO:0000259" key="8">
    <source>
        <dbReference type="Pfam" id="PF02771"/>
    </source>
</evidence>
<dbReference type="PANTHER" id="PTHR43884:SF12">
    <property type="entry name" value="ISOVALERYL-COA DEHYDROGENASE, MITOCHONDRIAL-RELATED"/>
    <property type="match status" value="1"/>
</dbReference>
<dbReference type="GO" id="GO:0046359">
    <property type="term" value="P:butyrate catabolic process"/>
    <property type="evidence" value="ECO:0007669"/>
    <property type="project" value="TreeGrafter"/>
</dbReference>
<dbReference type="Pfam" id="PF02771">
    <property type="entry name" value="Acyl-CoA_dh_N"/>
    <property type="match status" value="1"/>
</dbReference>
<dbReference type="InterPro" id="IPR006089">
    <property type="entry name" value="Acyl-CoA_DH_CS"/>
</dbReference>
<name>A0A4R5EYV0_9RHOB</name>
<dbReference type="GO" id="GO:0033539">
    <property type="term" value="P:fatty acid beta-oxidation using acyl-CoA dehydrogenase"/>
    <property type="evidence" value="ECO:0007669"/>
    <property type="project" value="TreeGrafter"/>
</dbReference>
<dbReference type="Gene3D" id="2.40.110.10">
    <property type="entry name" value="Butyryl-CoA Dehydrogenase, subunit A, domain 2"/>
    <property type="match status" value="1"/>
</dbReference>
<proteinExistence type="inferred from homology"/>
<dbReference type="GO" id="GO:0050660">
    <property type="term" value="F:flavin adenine dinucleotide binding"/>
    <property type="evidence" value="ECO:0007669"/>
    <property type="project" value="InterPro"/>
</dbReference>
<keyword evidence="4 5" id="KW-0274">FAD</keyword>
<comment type="similarity">
    <text evidence="2 5">Belongs to the acyl-CoA dehydrogenase family.</text>
</comment>
<keyword evidence="3 5" id="KW-0285">Flavoprotein</keyword>
<dbReference type="Gene3D" id="1.10.540.10">
    <property type="entry name" value="Acyl-CoA dehydrogenase/oxidase, N-terminal domain"/>
    <property type="match status" value="1"/>
</dbReference>
<dbReference type="OrthoDB" id="7337146at2"/>
<accession>A0A4R5EYV0</accession>
<protein>
    <submittedName>
        <fullName evidence="9">Acyl-CoA dehydrogenase</fullName>
    </submittedName>
</protein>
<dbReference type="Pfam" id="PF02770">
    <property type="entry name" value="Acyl-CoA_dh_M"/>
    <property type="match status" value="1"/>
</dbReference>
<dbReference type="Pfam" id="PF00441">
    <property type="entry name" value="Acyl-CoA_dh_1"/>
    <property type="match status" value="1"/>
</dbReference>
<evidence type="ECO:0000259" key="7">
    <source>
        <dbReference type="Pfam" id="PF02770"/>
    </source>
</evidence>
<evidence type="ECO:0000259" key="6">
    <source>
        <dbReference type="Pfam" id="PF00441"/>
    </source>
</evidence>
<feature type="domain" description="Acyl-CoA dehydrogenase/oxidase C-terminal" evidence="6">
    <location>
        <begin position="240"/>
        <end position="383"/>
    </location>
</feature>
<evidence type="ECO:0000256" key="1">
    <source>
        <dbReference type="ARBA" id="ARBA00001974"/>
    </source>
</evidence>
<dbReference type="Gene3D" id="1.20.140.10">
    <property type="entry name" value="Butyryl-CoA Dehydrogenase, subunit A, domain 3"/>
    <property type="match status" value="1"/>
</dbReference>
<keyword evidence="5" id="KW-0560">Oxidoreductase</keyword>
<dbReference type="AlphaFoldDB" id="A0A4R5EYV0"/>
<dbReference type="InterPro" id="IPR046373">
    <property type="entry name" value="Acyl-CoA_Oxase/DH_mid-dom_sf"/>
</dbReference>
<feature type="domain" description="Acyl-CoA oxidase/dehydrogenase middle" evidence="7">
    <location>
        <begin position="129"/>
        <end position="224"/>
    </location>
</feature>
<feature type="domain" description="Acyl-CoA dehydrogenase/oxidase N-terminal" evidence="8">
    <location>
        <begin position="14"/>
        <end position="125"/>
    </location>
</feature>
<dbReference type="InterPro" id="IPR013786">
    <property type="entry name" value="AcylCoA_DH/ox_N"/>
</dbReference>
<dbReference type="PANTHER" id="PTHR43884">
    <property type="entry name" value="ACYL-COA DEHYDROGENASE"/>
    <property type="match status" value="1"/>
</dbReference>
<dbReference type="GO" id="GO:0003995">
    <property type="term" value="F:acyl-CoA dehydrogenase activity"/>
    <property type="evidence" value="ECO:0007669"/>
    <property type="project" value="InterPro"/>
</dbReference>
<evidence type="ECO:0000256" key="4">
    <source>
        <dbReference type="ARBA" id="ARBA00022827"/>
    </source>
</evidence>
<keyword evidence="10" id="KW-1185">Reference proteome</keyword>
<dbReference type="Proteomes" id="UP000294662">
    <property type="component" value="Unassembled WGS sequence"/>
</dbReference>
<dbReference type="SUPFAM" id="SSF56645">
    <property type="entry name" value="Acyl-CoA dehydrogenase NM domain-like"/>
    <property type="match status" value="1"/>
</dbReference>
<evidence type="ECO:0000313" key="9">
    <source>
        <dbReference type="EMBL" id="TDE40295.1"/>
    </source>
</evidence>
<evidence type="ECO:0000256" key="3">
    <source>
        <dbReference type="ARBA" id="ARBA00022630"/>
    </source>
</evidence>
<dbReference type="EMBL" id="SMFP01000002">
    <property type="protein sequence ID" value="TDE40295.1"/>
    <property type="molecule type" value="Genomic_DNA"/>
</dbReference>
<organism evidence="9 10">
    <name type="scientific">Antarcticimicrobium sediminis</name>
    <dbReference type="NCBI Taxonomy" id="2546227"/>
    <lineage>
        <taxon>Bacteria</taxon>
        <taxon>Pseudomonadati</taxon>
        <taxon>Pseudomonadota</taxon>
        <taxon>Alphaproteobacteria</taxon>
        <taxon>Rhodobacterales</taxon>
        <taxon>Paracoccaceae</taxon>
        <taxon>Antarcticimicrobium</taxon>
    </lineage>
</organism>